<keyword evidence="7 11" id="KW-0630">Potassium</keyword>
<evidence type="ECO:0000256" key="8">
    <source>
        <dbReference type="ARBA" id="ARBA00022989"/>
    </source>
</evidence>
<dbReference type="InterPro" id="IPR003820">
    <property type="entry name" value="KdpC"/>
</dbReference>
<evidence type="ECO:0000256" key="2">
    <source>
        <dbReference type="ARBA" id="ARBA00022475"/>
    </source>
</evidence>
<evidence type="ECO:0000256" key="11">
    <source>
        <dbReference type="HAMAP-Rule" id="MF_00276"/>
    </source>
</evidence>
<comment type="caution">
    <text evidence="12">The sequence shown here is derived from an EMBL/GenBank/DDBJ whole genome shotgun (WGS) entry which is preliminary data.</text>
</comment>
<keyword evidence="8 11" id="KW-1133">Transmembrane helix</keyword>
<comment type="similarity">
    <text evidence="11">Belongs to the KdpC family.</text>
</comment>
<dbReference type="PIRSF" id="PIRSF001296">
    <property type="entry name" value="K_ATPase_KdpC"/>
    <property type="match status" value="1"/>
</dbReference>
<evidence type="ECO:0000256" key="1">
    <source>
        <dbReference type="ARBA" id="ARBA00022448"/>
    </source>
</evidence>
<dbReference type="HAMAP" id="MF_00276">
    <property type="entry name" value="KdpC"/>
    <property type="match status" value="1"/>
</dbReference>
<protein>
    <recommendedName>
        <fullName evidence="11">Potassium-transporting ATPase KdpC subunit</fullName>
    </recommendedName>
    <alternativeName>
        <fullName evidence="11">ATP phosphohydrolase [potassium-transporting] C chain</fullName>
    </alternativeName>
    <alternativeName>
        <fullName evidence="11">Potassium-binding and translocating subunit C</fullName>
    </alternativeName>
    <alternativeName>
        <fullName evidence="11">Potassium-translocating ATPase C chain</fullName>
    </alternativeName>
</protein>
<keyword evidence="1 11" id="KW-0813">Transport</keyword>
<keyword evidence="6 11" id="KW-0067">ATP-binding</keyword>
<dbReference type="PANTHER" id="PTHR30042">
    <property type="entry name" value="POTASSIUM-TRANSPORTING ATPASE C CHAIN"/>
    <property type="match status" value="1"/>
</dbReference>
<evidence type="ECO:0000256" key="9">
    <source>
        <dbReference type="ARBA" id="ARBA00023065"/>
    </source>
</evidence>
<reference evidence="12 13" key="1">
    <citation type="submission" date="2023-07" db="EMBL/GenBank/DDBJ databases">
        <authorList>
            <person name="Girao M."/>
            <person name="Carvalho M.F."/>
        </authorList>
    </citation>
    <scope>NUCLEOTIDE SEQUENCE [LARGE SCALE GENOMIC DNA]</scope>
    <source>
        <strain evidence="12 13">YIM65754</strain>
    </source>
</reference>
<keyword evidence="2 11" id="KW-1003">Cell membrane</keyword>
<organism evidence="12 13">
    <name type="scientific">Rhodococcus artemisiae</name>
    <dbReference type="NCBI Taxonomy" id="714159"/>
    <lineage>
        <taxon>Bacteria</taxon>
        <taxon>Bacillati</taxon>
        <taxon>Actinomycetota</taxon>
        <taxon>Actinomycetes</taxon>
        <taxon>Mycobacteriales</taxon>
        <taxon>Nocardiaceae</taxon>
        <taxon>Rhodococcus</taxon>
    </lineage>
</organism>
<evidence type="ECO:0000313" key="13">
    <source>
        <dbReference type="Proteomes" id="UP001336020"/>
    </source>
</evidence>
<evidence type="ECO:0000256" key="4">
    <source>
        <dbReference type="ARBA" id="ARBA00022692"/>
    </source>
</evidence>
<keyword evidence="9 11" id="KW-0406">Ion transport</keyword>
<sequence>MHTTNFLRQLRVGAVVLLLLTVIVGGVYPAAVWAVSRIGTASAEGAPLTDANGCVVGSTLIGVDPQVTPGDPDPFFHLRVVGSIADADPFTPGDPAASLPSNQGPSSDILAEFVEQRRAAIAAREDVTAEEVPVDAVTGSGSGVDPHISPEYAAMQIPRVARVTGLGTDRVLELVAAHTDGRQLGFLGMERVNVPELNVALGSTAPGCSTGS</sequence>
<dbReference type="RefSeq" id="WP_330131534.1">
    <property type="nucleotide sequence ID" value="NZ_JAUTXY010000001.1"/>
</dbReference>
<comment type="subunit">
    <text evidence="11">The system is composed of three essential subunits: KdpA, KdpB and KdpC.</text>
</comment>
<dbReference type="EMBL" id="JAUTXY010000001">
    <property type="protein sequence ID" value="MEE2056239.1"/>
    <property type="molecule type" value="Genomic_DNA"/>
</dbReference>
<dbReference type="Pfam" id="PF02669">
    <property type="entry name" value="KdpC"/>
    <property type="match status" value="1"/>
</dbReference>
<keyword evidence="13" id="KW-1185">Reference proteome</keyword>
<evidence type="ECO:0000256" key="3">
    <source>
        <dbReference type="ARBA" id="ARBA00022538"/>
    </source>
</evidence>
<evidence type="ECO:0000313" key="12">
    <source>
        <dbReference type="EMBL" id="MEE2056239.1"/>
    </source>
</evidence>
<keyword evidence="4 11" id="KW-0812">Transmembrane</keyword>
<accession>A0ABU7L3X1</accession>
<keyword evidence="5 11" id="KW-0547">Nucleotide-binding</keyword>
<gene>
    <name evidence="11" type="primary">kdpC</name>
    <name evidence="12" type="ORF">Q7514_01685</name>
</gene>
<evidence type="ECO:0000256" key="6">
    <source>
        <dbReference type="ARBA" id="ARBA00022840"/>
    </source>
</evidence>
<comment type="function">
    <text evidence="11">Part of the high-affinity ATP-driven potassium transport (or Kdp) system, which catalyzes the hydrolysis of ATP coupled with the electrogenic transport of potassium into the cytoplasm. This subunit acts as a catalytic chaperone that increases the ATP-binding affinity of the ATP-hydrolyzing subunit KdpB by the formation of a transient KdpB/KdpC/ATP ternary complex.</text>
</comment>
<dbReference type="Proteomes" id="UP001336020">
    <property type="component" value="Unassembled WGS sequence"/>
</dbReference>
<proteinExistence type="inferred from homology"/>
<evidence type="ECO:0000256" key="5">
    <source>
        <dbReference type="ARBA" id="ARBA00022741"/>
    </source>
</evidence>
<dbReference type="PANTHER" id="PTHR30042:SF2">
    <property type="entry name" value="POTASSIUM-TRANSPORTING ATPASE KDPC SUBUNIT"/>
    <property type="match status" value="1"/>
</dbReference>
<keyword evidence="10 11" id="KW-0472">Membrane</keyword>
<name>A0ABU7L3X1_9NOCA</name>
<evidence type="ECO:0000256" key="10">
    <source>
        <dbReference type="ARBA" id="ARBA00023136"/>
    </source>
</evidence>
<evidence type="ECO:0000256" key="7">
    <source>
        <dbReference type="ARBA" id="ARBA00022958"/>
    </source>
</evidence>
<comment type="subcellular location">
    <subcellularLocation>
        <location evidence="11">Cell membrane</location>
        <topology evidence="11">Single-pass membrane protein</topology>
    </subcellularLocation>
</comment>
<keyword evidence="3 11" id="KW-0633">Potassium transport</keyword>